<comment type="caution">
    <text evidence="6">The sequence shown here is derived from an EMBL/GenBank/DDBJ whole genome shotgun (WGS) entry which is preliminary data.</text>
</comment>
<reference evidence="6 7" key="1">
    <citation type="journal article" date="2023" name="Mol. Biol. Evol.">
        <title>Genomics of Secondarily Temperate Adaptation in the Only Non-Antarctic Icefish.</title>
        <authorList>
            <person name="Rivera-Colon A.G."/>
            <person name="Rayamajhi N."/>
            <person name="Minhas B.F."/>
            <person name="Madrigal G."/>
            <person name="Bilyk K.T."/>
            <person name="Yoon V."/>
            <person name="Hune M."/>
            <person name="Gregory S."/>
            <person name="Cheng C.H.C."/>
            <person name="Catchen J.M."/>
        </authorList>
    </citation>
    <scope>NUCLEOTIDE SEQUENCE [LARGE SCALE GENOMIC DNA]</scope>
    <source>
        <strain evidence="6">JC2023a</strain>
    </source>
</reference>
<feature type="compositionally biased region" description="Basic and acidic residues" evidence="5">
    <location>
        <begin position="236"/>
        <end position="299"/>
    </location>
</feature>
<keyword evidence="7" id="KW-1185">Reference proteome</keyword>
<evidence type="ECO:0000313" key="6">
    <source>
        <dbReference type="EMBL" id="KAK5913113.1"/>
    </source>
</evidence>
<feature type="compositionally biased region" description="Basic and acidic residues" evidence="5">
    <location>
        <begin position="152"/>
        <end position="170"/>
    </location>
</feature>
<feature type="compositionally biased region" description="Basic and acidic residues" evidence="5">
    <location>
        <begin position="46"/>
        <end position="72"/>
    </location>
</feature>
<dbReference type="GO" id="GO:0030036">
    <property type="term" value="P:actin cytoskeleton organization"/>
    <property type="evidence" value="ECO:0007669"/>
    <property type="project" value="TreeGrafter"/>
</dbReference>
<evidence type="ECO:0000313" key="7">
    <source>
        <dbReference type="Proteomes" id="UP001335648"/>
    </source>
</evidence>
<evidence type="ECO:0000256" key="1">
    <source>
        <dbReference type="ARBA" id="ARBA00009795"/>
    </source>
</evidence>
<evidence type="ECO:0000256" key="5">
    <source>
        <dbReference type="SAM" id="MobiDB-lite"/>
    </source>
</evidence>
<dbReference type="Gene3D" id="6.10.140.1750">
    <property type="match status" value="1"/>
</dbReference>
<name>A0AAN8D3M8_9TELE</name>
<keyword evidence="2" id="KW-0677">Repeat</keyword>
<dbReference type="PANTHER" id="PTHR12751:SF7">
    <property type="entry name" value="PHOSPHATASE AND ACTIN REGULATOR 3"/>
    <property type="match status" value="1"/>
</dbReference>
<accession>A0AAN8D3M8</accession>
<sequence length="365" mass="40638">MDQQRALHSGCLVSGVRTPPVRRNSKLASLGRIFKPWKWRKKKNEKLKPPAEVEKKAAVRQRRDDLVRRNPGETETDLACGGNIEDPETPPQSDSEDRDEGAVAPLASTSEDLGSDLEASTVQDVTEDTKTLGDPNQSEDGEDESTSLSDPSDEKLPAGKVEVAEVKPKPEVTAAPPACTNQNVSSSQTPRQDAHQDGKPGLCPFSAGEEAGCPHPPGPPHLGALHPPLPPSCIIEELHRALATKHRQDSFQTKDSRSSLKRRMDGRLSRTSSTERESNRETDGKKESDENKENWHLDEYLNDQDSWNDSVISGTLPRRVRKELLAVKLRNRPSQQELEDRNIFPVRSDQERQEIRQQIETKLAK</sequence>
<gene>
    <name evidence="6" type="ORF">CesoFtcFv8_002927</name>
</gene>
<evidence type="ECO:0000256" key="2">
    <source>
        <dbReference type="ARBA" id="ARBA00022737"/>
    </source>
</evidence>
<feature type="region of interest" description="Disordered" evidence="5">
    <location>
        <begin position="41"/>
        <end position="300"/>
    </location>
</feature>
<dbReference type="PANTHER" id="PTHR12751">
    <property type="entry name" value="PHOSPHATASE AND ACTIN REGULATOR PHACTR"/>
    <property type="match status" value="1"/>
</dbReference>
<dbReference type="PROSITE" id="PS51073">
    <property type="entry name" value="RPEL"/>
    <property type="match status" value="1"/>
</dbReference>
<feature type="compositionally biased region" description="Polar residues" evidence="5">
    <location>
        <begin position="179"/>
        <end position="191"/>
    </location>
</feature>
<dbReference type="InterPro" id="IPR004018">
    <property type="entry name" value="RPEL_repeat"/>
</dbReference>
<dbReference type="Proteomes" id="UP001335648">
    <property type="component" value="Unassembled WGS sequence"/>
</dbReference>
<feature type="repeat" description="RPEL" evidence="4">
    <location>
        <begin position="323"/>
        <end position="348"/>
    </location>
</feature>
<keyword evidence="3" id="KW-0009">Actin-binding</keyword>
<organism evidence="6 7">
    <name type="scientific">Champsocephalus esox</name>
    <name type="common">pike icefish</name>
    <dbReference type="NCBI Taxonomy" id="159716"/>
    <lineage>
        <taxon>Eukaryota</taxon>
        <taxon>Metazoa</taxon>
        <taxon>Chordata</taxon>
        <taxon>Craniata</taxon>
        <taxon>Vertebrata</taxon>
        <taxon>Euteleostomi</taxon>
        <taxon>Actinopterygii</taxon>
        <taxon>Neopterygii</taxon>
        <taxon>Teleostei</taxon>
        <taxon>Neoteleostei</taxon>
        <taxon>Acanthomorphata</taxon>
        <taxon>Eupercaria</taxon>
        <taxon>Perciformes</taxon>
        <taxon>Notothenioidei</taxon>
        <taxon>Channichthyidae</taxon>
        <taxon>Champsocephalus</taxon>
    </lineage>
</organism>
<dbReference type="SMART" id="SM00707">
    <property type="entry name" value="RPEL"/>
    <property type="match status" value="1"/>
</dbReference>
<comment type="similarity">
    <text evidence="1">Belongs to the phosphatase and actin regulator family.</text>
</comment>
<feature type="compositionally biased region" description="Polar residues" evidence="5">
    <location>
        <begin position="107"/>
        <end position="124"/>
    </location>
</feature>
<proteinExistence type="inferred from homology"/>
<evidence type="ECO:0000256" key="4">
    <source>
        <dbReference type="PROSITE-ProRule" id="PRU00401"/>
    </source>
</evidence>
<dbReference type="EMBL" id="JAULUE010002047">
    <property type="protein sequence ID" value="KAK5913113.1"/>
    <property type="molecule type" value="Genomic_DNA"/>
</dbReference>
<protein>
    <recommendedName>
        <fullName evidence="8">Phosphatase and actin regulator 3</fullName>
    </recommendedName>
</protein>
<dbReference type="GO" id="GO:0003779">
    <property type="term" value="F:actin binding"/>
    <property type="evidence" value="ECO:0007669"/>
    <property type="project" value="UniProtKB-KW"/>
</dbReference>
<dbReference type="AlphaFoldDB" id="A0AAN8D3M8"/>
<evidence type="ECO:0000256" key="3">
    <source>
        <dbReference type="ARBA" id="ARBA00023203"/>
    </source>
</evidence>
<evidence type="ECO:0008006" key="8">
    <source>
        <dbReference type="Google" id="ProtNLM"/>
    </source>
</evidence>